<reference evidence="2 3" key="1">
    <citation type="submission" date="2017-09" db="EMBL/GenBank/DDBJ databases">
        <title>Large-scale bioinformatics analysis of Bacillus genomes uncovers conserved roles of natural products in bacterial physiology.</title>
        <authorList>
            <consortium name="Agbiome Team Llc"/>
            <person name="Bleich R.M."/>
            <person name="Grubbs K.J."/>
            <person name="Santa Maria K.C."/>
            <person name="Allen S.E."/>
            <person name="Farag S."/>
            <person name="Shank E.A."/>
            <person name="Bowers A."/>
        </authorList>
    </citation>
    <scope>NUCLEOTIDE SEQUENCE [LARGE SCALE GENOMIC DNA]</scope>
    <source>
        <strain evidence="2 3">AFS041711</strain>
    </source>
</reference>
<accession>A0A9X7CHK0</accession>
<evidence type="ECO:0000256" key="1">
    <source>
        <dbReference type="SAM" id="MobiDB-lite"/>
    </source>
</evidence>
<evidence type="ECO:0000313" key="2">
    <source>
        <dbReference type="EMBL" id="PGS64724.1"/>
    </source>
</evidence>
<proteinExistence type="predicted"/>
<dbReference type="AlphaFoldDB" id="A0A9X7CHK0"/>
<evidence type="ECO:0000313" key="3">
    <source>
        <dbReference type="Proteomes" id="UP000224203"/>
    </source>
</evidence>
<sequence length="53" mass="6143">LIRLGQEPLEDEWANQRSVTKNYERVDVASKGGERNEDGEHTAEISDDDRREE</sequence>
<comment type="caution">
    <text evidence="2">The sequence shown here is derived from an EMBL/GenBank/DDBJ whole genome shotgun (WGS) entry which is preliminary data.</text>
</comment>
<gene>
    <name evidence="2" type="ORF">COC69_29865</name>
</gene>
<protein>
    <submittedName>
        <fullName evidence="2">Portal protein</fullName>
    </submittedName>
</protein>
<feature type="non-terminal residue" evidence="2">
    <location>
        <position position="1"/>
    </location>
</feature>
<dbReference type="EMBL" id="NULI01000248">
    <property type="protein sequence ID" value="PGS64724.1"/>
    <property type="molecule type" value="Genomic_DNA"/>
</dbReference>
<feature type="region of interest" description="Disordered" evidence="1">
    <location>
        <begin position="24"/>
        <end position="53"/>
    </location>
</feature>
<organism evidence="2 3">
    <name type="scientific">Bacillus cereus</name>
    <dbReference type="NCBI Taxonomy" id="1396"/>
    <lineage>
        <taxon>Bacteria</taxon>
        <taxon>Bacillati</taxon>
        <taxon>Bacillota</taxon>
        <taxon>Bacilli</taxon>
        <taxon>Bacillales</taxon>
        <taxon>Bacillaceae</taxon>
        <taxon>Bacillus</taxon>
        <taxon>Bacillus cereus group</taxon>
    </lineage>
</organism>
<name>A0A9X7CHK0_BACCE</name>
<dbReference type="Proteomes" id="UP000224203">
    <property type="component" value="Unassembled WGS sequence"/>
</dbReference>